<proteinExistence type="predicted"/>
<evidence type="ECO:0000313" key="3">
    <source>
        <dbReference type="Proteomes" id="UP000825729"/>
    </source>
</evidence>
<keyword evidence="1" id="KW-0175">Coiled coil</keyword>
<dbReference type="AlphaFoldDB" id="A0AAV7E2M1"/>
<sequence length="239" mass="27323">MAEDALIIRTSIRSTSMPPRSHPINLQLEEIKLNRLEGWEALPSTSYAPSMEMLRGLRNLYQSLEILLRSQRSQQALARDSNSVEQELDGSLRLLDAISATRDDMLQMTQLISDIQSAIRRRWVSKSELEEGDCETRQGPVTTSKWSLVSKYWMGTALVTSEEETADQRMSETARVEASLNALICRQKTGKEEEGIRAHDVQKQLETLERSLRVIEEELQGMFRRLIRIRVCLLNSLSC</sequence>
<feature type="coiled-coil region" evidence="1">
    <location>
        <begin position="198"/>
        <end position="225"/>
    </location>
</feature>
<organism evidence="2 3">
    <name type="scientific">Aristolochia fimbriata</name>
    <name type="common">White veined hardy Dutchman's pipe vine</name>
    <dbReference type="NCBI Taxonomy" id="158543"/>
    <lineage>
        <taxon>Eukaryota</taxon>
        <taxon>Viridiplantae</taxon>
        <taxon>Streptophyta</taxon>
        <taxon>Embryophyta</taxon>
        <taxon>Tracheophyta</taxon>
        <taxon>Spermatophyta</taxon>
        <taxon>Magnoliopsida</taxon>
        <taxon>Magnoliidae</taxon>
        <taxon>Piperales</taxon>
        <taxon>Aristolochiaceae</taxon>
        <taxon>Aristolochia</taxon>
    </lineage>
</organism>
<dbReference type="PANTHER" id="PTHR33070:SF120">
    <property type="entry name" value="EXPRESSED PROTEIN"/>
    <property type="match status" value="1"/>
</dbReference>
<accession>A0AAV7E2M1</accession>
<keyword evidence="3" id="KW-1185">Reference proteome</keyword>
<gene>
    <name evidence="2" type="ORF">H6P81_019004</name>
</gene>
<comment type="caution">
    <text evidence="2">The sequence shown here is derived from an EMBL/GenBank/DDBJ whole genome shotgun (WGS) entry which is preliminary data.</text>
</comment>
<evidence type="ECO:0000256" key="1">
    <source>
        <dbReference type="SAM" id="Coils"/>
    </source>
</evidence>
<evidence type="ECO:0000313" key="2">
    <source>
        <dbReference type="EMBL" id="KAG9443150.1"/>
    </source>
</evidence>
<name>A0AAV7E2M1_ARIFI</name>
<dbReference type="PANTHER" id="PTHR33070">
    <property type="entry name" value="OS06G0725500 PROTEIN"/>
    <property type="match status" value="1"/>
</dbReference>
<dbReference type="GO" id="GO:0048364">
    <property type="term" value="P:root development"/>
    <property type="evidence" value="ECO:0007669"/>
    <property type="project" value="InterPro"/>
</dbReference>
<dbReference type="Pfam" id="PF03087">
    <property type="entry name" value="BPS1"/>
    <property type="match status" value="2"/>
</dbReference>
<dbReference type="GO" id="GO:0048367">
    <property type="term" value="P:shoot system development"/>
    <property type="evidence" value="ECO:0007669"/>
    <property type="project" value="InterPro"/>
</dbReference>
<dbReference type="EMBL" id="JAINDJ010000007">
    <property type="protein sequence ID" value="KAG9443150.1"/>
    <property type="molecule type" value="Genomic_DNA"/>
</dbReference>
<dbReference type="Proteomes" id="UP000825729">
    <property type="component" value="Unassembled WGS sequence"/>
</dbReference>
<protein>
    <submittedName>
        <fullName evidence="2">Uncharacterized protein</fullName>
    </submittedName>
</protein>
<reference evidence="2 3" key="1">
    <citation type="submission" date="2021-07" db="EMBL/GenBank/DDBJ databases">
        <title>The Aristolochia fimbriata genome: insights into angiosperm evolution, floral development and chemical biosynthesis.</title>
        <authorList>
            <person name="Jiao Y."/>
        </authorList>
    </citation>
    <scope>NUCLEOTIDE SEQUENCE [LARGE SCALE GENOMIC DNA]</scope>
    <source>
        <strain evidence="2">IBCAS-2021</strain>
        <tissue evidence="2">Leaf</tissue>
    </source>
</reference>
<dbReference type="InterPro" id="IPR004320">
    <property type="entry name" value="BPS1_pln"/>
</dbReference>